<dbReference type="EMBL" id="JBDPZC010000007">
    <property type="protein sequence ID" value="MEO3714102.1"/>
    <property type="molecule type" value="Genomic_DNA"/>
</dbReference>
<feature type="transmembrane region" description="Helical" evidence="1">
    <location>
        <begin position="155"/>
        <end position="176"/>
    </location>
</feature>
<keyword evidence="1" id="KW-0812">Transmembrane</keyword>
<feature type="transmembrane region" description="Helical" evidence="1">
    <location>
        <begin position="32"/>
        <end position="56"/>
    </location>
</feature>
<name>A0ABV0GGK7_9BURK</name>
<organism evidence="2 3">
    <name type="scientific">Roseateles flavus</name>
    <dbReference type="NCBI Taxonomy" id="3149041"/>
    <lineage>
        <taxon>Bacteria</taxon>
        <taxon>Pseudomonadati</taxon>
        <taxon>Pseudomonadota</taxon>
        <taxon>Betaproteobacteria</taxon>
        <taxon>Burkholderiales</taxon>
        <taxon>Sphaerotilaceae</taxon>
        <taxon>Roseateles</taxon>
    </lineage>
</organism>
<dbReference type="InterPro" id="IPR016035">
    <property type="entry name" value="Acyl_Trfase/lysoPLipase"/>
</dbReference>
<protein>
    <recommendedName>
        <fullName evidence="4">PNPLA domain-containing protein</fullName>
    </recommendedName>
</protein>
<keyword evidence="1" id="KW-0472">Membrane</keyword>
<dbReference type="SUPFAM" id="SSF52151">
    <property type="entry name" value="FabD/lysophospholipase-like"/>
    <property type="match status" value="1"/>
</dbReference>
<feature type="transmembrane region" description="Helical" evidence="1">
    <location>
        <begin position="79"/>
        <end position="100"/>
    </location>
</feature>
<evidence type="ECO:0000256" key="1">
    <source>
        <dbReference type="SAM" id="Phobius"/>
    </source>
</evidence>
<keyword evidence="1" id="KW-1133">Transmembrane helix</keyword>
<accession>A0ABV0GGK7</accession>
<dbReference type="Gene3D" id="3.40.1090.10">
    <property type="entry name" value="Cytosolic phospholipase A2 catalytic domain"/>
    <property type="match status" value="1"/>
</dbReference>
<evidence type="ECO:0008006" key="4">
    <source>
        <dbReference type="Google" id="ProtNLM"/>
    </source>
</evidence>
<dbReference type="Proteomes" id="UP001462640">
    <property type="component" value="Unassembled WGS sequence"/>
</dbReference>
<comment type="caution">
    <text evidence="2">The sequence shown here is derived from an EMBL/GenBank/DDBJ whole genome shotgun (WGS) entry which is preliminary data.</text>
</comment>
<dbReference type="RefSeq" id="WP_347611129.1">
    <property type="nucleotide sequence ID" value="NZ_JBDPZC010000007.1"/>
</dbReference>
<feature type="transmembrane region" description="Helical" evidence="1">
    <location>
        <begin position="236"/>
        <end position="260"/>
    </location>
</feature>
<reference evidence="2 3" key="1">
    <citation type="submission" date="2024-05" db="EMBL/GenBank/DDBJ databases">
        <title>Roseateles sp. 2.12 16S ribosomal RNA gene Genome sequencing and assembly.</title>
        <authorList>
            <person name="Woo H."/>
        </authorList>
    </citation>
    <scope>NUCLEOTIDE SEQUENCE [LARGE SCALE GENOMIC DNA]</scope>
    <source>
        <strain evidence="2 3">2.12</strain>
    </source>
</reference>
<feature type="transmembrane region" description="Helical" evidence="1">
    <location>
        <begin position="212"/>
        <end position="230"/>
    </location>
</feature>
<evidence type="ECO:0000313" key="3">
    <source>
        <dbReference type="Proteomes" id="UP001462640"/>
    </source>
</evidence>
<keyword evidence="3" id="KW-1185">Reference proteome</keyword>
<evidence type="ECO:0000313" key="2">
    <source>
        <dbReference type="EMBL" id="MEO3714102.1"/>
    </source>
</evidence>
<feature type="transmembrane region" description="Helical" evidence="1">
    <location>
        <begin position="267"/>
        <end position="283"/>
    </location>
</feature>
<feature type="transmembrane region" description="Helical" evidence="1">
    <location>
        <begin position="121"/>
        <end position="143"/>
    </location>
</feature>
<sequence>MGKAAADIDVIAAPAASLSTGTRPRFRTGTRLLFMLYVCRVPLLAGLIVLAAGALADQVQEVVRVYVLNADDPEGGNGVWLKLGAIYAGLFLLSWTQLFWSRYALVNRYPSPLANNAVLRAALRLLPSFLALLPWVGGAVAMAKAGSGLSGSPQALAQFMSWVLVMLGLGAVFTYYSKRRRATIRHQAANASLTAKPNGARIGRVVFAQGDWLTVSLGLGFVLFVAAAVAPQQLGGWLGAIAVLLAACVALVPALTWLTASPWVPRWHWLTLLFLVAALWSWLDLNDNHELRQLARVEKGVKSPGYGGAFREWLSTRVQPGNVDPYPVVFVAAEGGGIRAAYFTAQVLAAIQDRCPAFARHLFVVSGVSGGSVGAATFAGLLDASAEADAKDDLGCAGEIGDRGHYADRAEAVLKADYLGPLVATLLFPDALQRLLPFSVPAWDRARTLEETVERSFKAELKSDFMERGLYTYWRPERNVPILMFNATSVETGHRTVASPVYPIEERFHRLTTFFDFAPFTEYRISTMAVTSARFPLVTPAAALTNGDSKQRFVDGGYFENSGAATLSEAVDVAMQMAALYKIAIRPVVIRIGNSPSMLAATENKKATQEAQEEQKPSMGLGELLSPVRTMANTRTARGVLAAEALKTNITTMQDNGVLSDYVEFQIGVDAIPIPLGWQLASTTRNALVAQLKRPADCGTRSGIVNGCSVQDVVDIIRSAQRRLRHRLPRRQHRPRPLPRPCARDRCRSFPLRHRCNGASGRT</sequence>
<gene>
    <name evidence="2" type="ORF">ABDJ40_15155</name>
</gene>
<proteinExistence type="predicted"/>